<dbReference type="SMART" id="SM00344">
    <property type="entry name" value="HTH_ASNC"/>
    <property type="match status" value="1"/>
</dbReference>
<name>A0A9D0Z9A2_9FIRM</name>
<evidence type="ECO:0000313" key="2">
    <source>
        <dbReference type="EMBL" id="HIQ71517.1"/>
    </source>
</evidence>
<dbReference type="Gene3D" id="3.30.70.920">
    <property type="match status" value="1"/>
</dbReference>
<feature type="domain" description="Transcription regulator AsnC/Lrp ligand binding" evidence="1">
    <location>
        <begin position="63"/>
        <end position="137"/>
    </location>
</feature>
<evidence type="ECO:0000259" key="1">
    <source>
        <dbReference type="Pfam" id="PF01037"/>
    </source>
</evidence>
<dbReference type="EMBL" id="DVFJ01000013">
    <property type="protein sequence ID" value="HIQ71517.1"/>
    <property type="molecule type" value="Genomic_DNA"/>
</dbReference>
<protein>
    <submittedName>
        <fullName evidence="2">Lrp/AsnC family transcriptional regulator</fullName>
    </submittedName>
</protein>
<dbReference type="InterPro" id="IPR050684">
    <property type="entry name" value="HTH-Siroheme_Decarb"/>
</dbReference>
<dbReference type="InterPro" id="IPR019887">
    <property type="entry name" value="Tscrpt_reg_AsnC/Lrp_C"/>
</dbReference>
<reference evidence="2" key="1">
    <citation type="submission" date="2020-10" db="EMBL/GenBank/DDBJ databases">
        <authorList>
            <person name="Gilroy R."/>
        </authorList>
    </citation>
    <scope>NUCLEOTIDE SEQUENCE</scope>
    <source>
        <strain evidence="2">ChiSxjej2B14-6234</strain>
    </source>
</reference>
<dbReference type="Pfam" id="PF13412">
    <property type="entry name" value="HTH_24"/>
    <property type="match status" value="1"/>
</dbReference>
<dbReference type="Gene3D" id="1.10.10.10">
    <property type="entry name" value="Winged helix-like DNA-binding domain superfamily/Winged helix DNA-binding domain"/>
    <property type="match status" value="1"/>
</dbReference>
<dbReference type="InterPro" id="IPR036390">
    <property type="entry name" value="WH_DNA-bd_sf"/>
</dbReference>
<comment type="caution">
    <text evidence="2">The sequence shown here is derived from an EMBL/GenBank/DDBJ whole genome shotgun (WGS) entry which is preliminary data.</text>
</comment>
<organism evidence="2 3">
    <name type="scientific">Candidatus Onthenecus intestinigallinarum</name>
    <dbReference type="NCBI Taxonomy" id="2840875"/>
    <lineage>
        <taxon>Bacteria</taxon>
        <taxon>Bacillati</taxon>
        <taxon>Bacillota</taxon>
        <taxon>Clostridia</taxon>
        <taxon>Eubacteriales</taxon>
        <taxon>Candidatus Onthenecus</taxon>
    </lineage>
</organism>
<dbReference type="PANTHER" id="PTHR43413:SF7">
    <property type="entry name" value="HTH-TYPE TRANSCRIPTIONAL REGULATOR PTR2"/>
    <property type="match status" value="1"/>
</dbReference>
<dbReference type="PANTHER" id="PTHR43413">
    <property type="entry name" value="TRANSCRIPTIONAL REGULATOR, ASNC FAMILY"/>
    <property type="match status" value="1"/>
</dbReference>
<dbReference type="Proteomes" id="UP000886887">
    <property type="component" value="Unassembled WGS sequence"/>
</dbReference>
<dbReference type="InterPro" id="IPR036388">
    <property type="entry name" value="WH-like_DNA-bd_sf"/>
</dbReference>
<reference evidence="2" key="2">
    <citation type="journal article" date="2021" name="PeerJ">
        <title>Extensive microbial diversity within the chicken gut microbiome revealed by metagenomics and culture.</title>
        <authorList>
            <person name="Gilroy R."/>
            <person name="Ravi A."/>
            <person name="Getino M."/>
            <person name="Pursley I."/>
            <person name="Horton D.L."/>
            <person name="Alikhan N.F."/>
            <person name="Baker D."/>
            <person name="Gharbi K."/>
            <person name="Hall N."/>
            <person name="Watson M."/>
            <person name="Adriaenssens E.M."/>
            <person name="Foster-Nyarko E."/>
            <person name="Jarju S."/>
            <person name="Secka A."/>
            <person name="Antonio M."/>
            <person name="Oren A."/>
            <person name="Chaudhuri R.R."/>
            <person name="La Ragione R."/>
            <person name="Hildebrand F."/>
            <person name="Pallen M.J."/>
        </authorList>
    </citation>
    <scope>NUCLEOTIDE SEQUENCE</scope>
    <source>
        <strain evidence="2">ChiSxjej2B14-6234</strain>
    </source>
</reference>
<proteinExistence type="predicted"/>
<dbReference type="InterPro" id="IPR011008">
    <property type="entry name" value="Dimeric_a/b-barrel"/>
</dbReference>
<dbReference type="SUPFAM" id="SSF46785">
    <property type="entry name" value="Winged helix' DNA-binding domain"/>
    <property type="match status" value="1"/>
</dbReference>
<sequence length="158" mass="17902">MHILEILSDDARISAEQIAVMTGYDVDEVRRAIGRLEKDRVLVKYPAMINWERTDKEMVQAVIEVRVQPQRDRGFDAIAARIYQFEEVTSLYLMSGAYDLMVMVEAPTLKQLASFVSSKLSTLESVTGTATHFMLKTYKYGGVIFEGDDTDRRLAVSP</sequence>
<accession>A0A9D0Z9A2</accession>
<dbReference type="Pfam" id="PF01037">
    <property type="entry name" value="AsnC_trans_reg"/>
    <property type="match status" value="1"/>
</dbReference>
<gene>
    <name evidence="2" type="ORF">IAB73_04820</name>
</gene>
<dbReference type="InterPro" id="IPR019888">
    <property type="entry name" value="Tscrpt_reg_AsnC-like"/>
</dbReference>
<dbReference type="SUPFAM" id="SSF54909">
    <property type="entry name" value="Dimeric alpha+beta barrel"/>
    <property type="match status" value="1"/>
</dbReference>
<evidence type="ECO:0000313" key="3">
    <source>
        <dbReference type="Proteomes" id="UP000886887"/>
    </source>
</evidence>
<dbReference type="AlphaFoldDB" id="A0A9D0Z9A2"/>